<evidence type="ECO:0000256" key="6">
    <source>
        <dbReference type="ARBA" id="ARBA00023139"/>
    </source>
</evidence>
<comment type="catalytic activity">
    <reaction evidence="9 10">
        <text>L-cysteinyl-[protein] + hexadecanoyl-CoA = S-hexadecanoyl-L-cysteinyl-[protein] + CoA</text>
        <dbReference type="Rhea" id="RHEA:36683"/>
        <dbReference type="Rhea" id="RHEA-COMP:10131"/>
        <dbReference type="Rhea" id="RHEA-COMP:11032"/>
        <dbReference type="ChEBI" id="CHEBI:29950"/>
        <dbReference type="ChEBI" id="CHEBI:57287"/>
        <dbReference type="ChEBI" id="CHEBI:57379"/>
        <dbReference type="ChEBI" id="CHEBI:74151"/>
        <dbReference type="EC" id="2.3.1.225"/>
    </reaction>
</comment>
<dbReference type="GeneID" id="28981341"/>
<dbReference type="Pfam" id="PF01529">
    <property type="entry name" value="DHHC"/>
    <property type="match status" value="1"/>
</dbReference>
<dbReference type="GO" id="GO:0005783">
    <property type="term" value="C:endoplasmic reticulum"/>
    <property type="evidence" value="ECO:0007669"/>
    <property type="project" value="TreeGrafter"/>
</dbReference>
<evidence type="ECO:0000256" key="11">
    <source>
        <dbReference type="SAM" id="MobiDB-lite"/>
    </source>
</evidence>
<comment type="domain">
    <text evidence="10">The DHHC domain is required for palmitoyltransferase activity.</text>
</comment>
<keyword evidence="6" id="KW-0564">Palmitate</keyword>
<keyword evidence="5 10" id="KW-0472">Membrane</keyword>
<dbReference type="GO" id="GO:0019706">
    <property type="term" value="F:protein-cysteine S-palmitoyltransferase activity"/>
    <property type="evidence" value="ECO:0007669"/>
    <property type="project" value="UniProtKB-EC"/>
</dbReference>
<dbReference type="RefSeq" id="XP_018280752.1">
    <property type="nucleotide sequence ID" value="XM_018420738.1"/>
</dbReference>
<evidence type="ECO:0000256" key="2">
    <source>
        <dbReference type="ARBA" id="ARBA00022679"/>
    </source>
</evidence>
<keyword evidence="4 10" id="KW-1133">Transmembrane helix</keyword>
<feature type="compositionally biased region" description="Pro residues" evidence="11">
    <location>
        <begin position="320"/>
        <end position="335"/>
    </location>
</feature>
<comment type="subcellular location">
    <subcellularLocation>
        <location evidence="1">Membrane</location>
        <topology evidence="1">Multi-pass membrane protein</topology>
    </subcellularLocation>
</comment>
<feature type="domain" description="Palmitoyltransferase DHHC" evidence="12">
    <location>
        <begin position="544"/>
        <end position="669"/>
    </location>
</feature>
<dbReference type="InterPro" id="IPR001594">
    <property type="entry name" value="Palmitoyltrfase_DHHC"/>
</dbReference>
<keyword evidence="8 10" id="KW-0012">Acyltransferase</keyword>
<dbReference type="EC" id="2.3.1.225" evidence="10"/>
<evidence type="ECO:0000256" key="4">
    <source>
        <dbReference type="ARBA" id="ARBA00022989"/>
    </source>
</evidence>
<evidence type="ECO:0000313" key="13">
    <source>
        <dbReference type="EMBL" id="KLT44261.1"/>
    </source>
</evidence>
<protein>
    <recommendedName>
        <fullName evidence="10">Palmitoyltransferase</fullName>
        <ecNumber evidence="10">2.3.1.225</ecNumber>
    </recommendedName>
</protein>
<feature type="compositionally biased region" description="Polar residues" evidence="11">
    <location>
        <begin position="253"/>
        <end position="264"/>
    </location>
</feature>
<feature type="region of interest" description="Disordered" evidence="11">
    <location>
        <begin position="219"/>
        <end position="368"/>
    </location>
</feature>
<dbReference type="PANTHER" id="PTHR22883:SF488">
    <property type="entry name" value="PALMITOYLTRANSFERASE"/>
    <property type="match status" value="1"/>
</dbReference>
<feature type="compositionally biased region" description="Low complexity" evidence="11">
    <location>
        <begin position="287"/>
        <end position="298"/>
    </location>
</feature>
<evidence type="ECO:0000256" key="10">
    <source>
        <dbReference type="RuleBase" id="RU079119"/>
    </source>
</evidence>
<feature type="transmembrane region" description="Helical" evidence="10">
    <location>
        <begin position="441"/>
        <end position="466"/>
    </location>
</feature>
<dbReference type="Proteomes" id="UP000053611">
    <property type="component" value="Unassembled WGS sequence"/>
</dbReference>
<dbReference type="EMBL" id="KQ087188">
    <property type="protein sequence ID" value="KLT44261.1"/>
    <property type="molecule type" value="Genomic_DNA"/>
</dbReference>
<dbReference type="GO" id="GO:0006612">
    <property type="term" value="P:protein targeting to membrane"/>
    <property type="evidence" value="ECO:0007669"/>
    <property type="project" value="TreeGrafter"/>
</dbReference>
<keyword evidence="7" id="KW-0449">Lipoprotein</keyword>
<feature type="transmembrane region" description="Helical" evidence="10">
    <location>
        <begin position="632"/>
        <end position="653"/>
    </location>
</feature>
<evidence type="ECO:0000256" key="5">
    <source>
        <dbReference type="ARBA" id="ARBA00023136"/>
    </source>
</evidence>
<dbReference type="STRING" id="879819.A0A0J0XT50"/>
<evidence type="ECO:0000256" key="7">
    <source>
        <dbReference type="ARBA" id="ARBA00023288"/>
    </source>
</evidence>
<proteinExistence type="inferred from homology"/>
<feature type="region of interest" description="Disordered" evidence="11">
    <location>
        <begin position="26"/>
        <end position="192"/>
    </location>
</feature>
<reference evidence="13 14" key="1">
    <citation type="submission" date="2015-03" db="EMBL/GenBank/DDBJ databases">
        <title>Genomics and transcriptomics of the oil-accumulating basidiomycete yeast T. oleaginosus allow insights into substrate utilization and the diverse evolutionary trajectories of mating systems in fungi.</title>
        <authorList>
            <consortium name="DOE Joint Genome Institute"/>
            <person name="Kourist R."/>
            <person name="Kracht O."/>
            <person name="Bracharz F."/>
            <person name="Lipzen A."/>
            <person name="Nolan M."/>
            <person name="Ohm R."/>
            <person name="Grigoriev I."/>
            <person name="Sun S."/>
            <person name="Heitman J."/>
            <person name="Bruck T."/>
            <person name="Nowrousian M."/>
        </authorList>
    </citation>
    <scope>NUCLEOTIDE SEQUENCE [LARGE SCALE GENOMIC DNA]</scope>
    <source>
        <strain evidence="13 14">IBC0246</strain>
    </source>
</reference>
<keyword evidence="14" id="KW-1185">Reference proteome</keyword>
<dbReference type="InterPro" id="IPR039859">
    <property type="entry name" value="PFA4/ZDH16/20/ERF2-like"/>
</dbReference>
<evidence type="ECO:0000313" key="14">
    <source>
        <dbReference type="Proteomes" id="UP000053611"/>
    </source>
</evidence>
<name>A0A0J0XT50_9TREE</name>
<gene>
    <name evidence="13" type="ORF">CC85DRAFT_257358</name>
</gene>
<accession>A0A0J0XT50</accession>
<dbReference type="PANTHER" id="PTHR22883">
    <property type="entry name" value="ZINC FINGER DHHC DOMAIN CONTAINING PROTEIN"/>
    <property type="match status" value="1"/>
</dbReference>
<feature type="transmembrane region" description="Helical" evidence="10">
    <location>
        <begin position="587"/>
        <end position="612"/>
    </location>
</feature>
<keyword evidence="2 10" id="KW-0808">Transferase</keyword>
<organism evidence="13 14">
    <name type="scientific">Cutaneotrichosporon oleaginosum</name>
    <dbReference type="NCBI Taxonomy" id="879819"/>
    <lineage>
        <taxon>Eukaryota</taxon>
        <taxon>Fungi</taxon>
        <taxon>Dikarya</taxon>
        <taxon>Basidiomycota</taxon>
        <taxon>Agaricomycotina</taxon>
        <taxon>Tremellomycetes</taxon>
        <taxon>Trichosporonales</taxon>
        <taxon>Trichosporonaceae</taxon>
        <taxon>Cutaneotrichosporon</taxon>
    </lineage>
</organism>
<keyword evidence="3 10" id="KW-0812">Transmembrane</keyword>
<dbReference type="OrthoDB" id="9909019at2759"/>
<comment type="similarity">
    <text evidence="10">Belongs to the DHHC palmitoyltransferase family.</text>
</comment>
<feature type="compositionally biased region" description="Low complexity" evidence="11">
    <location>
        <begin position="231"/>
        <end position="252"/>
    </location>
</feature>
<evidence type="ECO:0000256" key="9">
    <source>
        <dbReference type="ARBA" id="ARBA00048048"/>
    </source>
</evidence>
<evidence type="ECO:0000256" key="8">
    <source>
        <dbReference type="ARBA" id="ARBA00023315"/>
    </source>
</evidence>
<evidence type="ECO:0000256" key="1">
    <source>
        <dbReference type="ARBA" id="ARBA00004141"/>
    </source>
</evidence>
<dbReference type="GO" id="GO:0005794">
    <property type="term" value="C:Golgi apparatus"/>
    <property type="evidence" value="ECO:0007669"/>
    <property type="project" value="TreeGrafter"/>
</dbReference>
<evidence type="ECO:0000256" key="3">
    <source>
        <dbReference type="ARBA" id="ARBA00022692"/>
    </source>
</evidence>
<feature type="compositionally biased region" description="Polar residues" evidence="11">
    <location>
        <begin position="219"/>
        <end position="230"/>
    </location>
</feature>
<sequence length="737" mass="79315">MTSPSNSEALGLSLPSRRNVTVTRRLSVHSDEDDDAVAPLSRNSLEGTRRYYNIDGGVSGGASPARARKISNTTNPRPLSNTPSETSIGAALRSPTRGGAVPLPTPRGFLAPQKPAAARRLEQRERNTSVSTTGRVSTDVRPSADYRPSLDTFRRPSPRPSADYRPSFDASIGPPSGGAATPNMSEYSHDSRATGVTGASFHTAVSGMSAATFHTAATAGSPQVPFTSSFGPPSLSRGPSPAPGPLAAQQPQYGNQLQRGSRPQTAPKAEREAPAFGSGTASSHRPATANAAGSTTGTEVAIRQPTFNVVARDTETETIPEPPSASHPQPLPGTPSRPSGTDSGHGEGVWDRQTDASSPSRGHGASLHHDLSSDYLVDTLGVLGEKRLSQRRASPAKASKSPSLVQQAMLVTNRRRYTEFENKNSTFFCGGRLMTGGDTPLSFILSVILLLGVSGLWLGTTGVWLWKHAHEYGMARGAGIAITIVFVYLFGLTTSSMAAASFREPGILPRDLDMDPPYTPVDIYWEANPREILVGRDGKDKVQCKYCETCRSYRPPRCSHCRLCGNCVEGIDHHCAYLHSCVGRRNYFAFLVFVISTAVSDIYVVVFSALHFSMLCAHDGISFKQALEESPGAAVSFGLGILTLAPVLFLLWYHVRLLLYNLTTIEQIRASASSNLFRATQRPYNPFAAPTRWQNIIRASIGRPQVPSWIDAAGYVVQDNRRVNPALTTPEKYLELV</sequence>
<dbReference type="AlphaFoldDB" id="A0A0J0XT50"/>
<feature type="compositionally biased region" description="Polar residues" evidence="11">
    <location>
        <begin position="70"/>
        <end position="87"/>
    </location>
</feature>
<dbReference type="GO" id="GO:0016020">
    <property type="term" value="C:membrane"/>
    <property type="evidence" value="ECO:0007669"/>
    <property type="project" value="UniProtKB-SubCell"/>
</dbReference>
<feature type="compositionally biased region" description="Basic and acidic residues" evidence="11">
    <location>
        <begin position="344"/>
        <end position="354"/>
    </location>
</feature>
<evidence type="ECO:0000259" key="12">
    <source>
        <dbReference type="Pfam" id="PF01529"/>
    </source>
</evidence>
<feature type="transmembrane region" description="Helical" evidence="10">
    <location>
        <begin position="478"/>
        <end position="500"/>
    </location>
</feature>
<dbReference type="PROSITE" id="PS50216">
    <property type="entry name" value="DHHC"/>
    <property type="match status" value="1"/>
</dbReference>